<reference evidence="2" key="2">
    <citation type="submission" date="2015-01" db="EMBL/GenBank/DDBJ databases">
        <title>Evolutionary Origins and Diversification of the Mycorrhizal Mutualists.</title>
        <authorList>
            <consortium name="DOE Joint Genome Institute"/>
            <consortium name="Mycorrhizal Genomics Consortium"/>
            <person name="Kohler A."/>
            <person name="Kuo A."/>
            <person name="Nagy L.G."/>
            <person name="Floudas D."/>
            <person name="Copeland A."/>
            <person name="Barry K.W."/>
            <person name="Cichocki N."/>
            <person name="Veneault-Fourrey C."/>
            <person name="LaButti K."/>
            <person name="Lindquist E.A."/>
            <person name="Lipzen A."/>
            <person name="Lundell T."/>
            <person name="Morin E."/>
            <person name="Murat C."/>
            <person name="Riley R."/>
            <person name="Ohm R."/>
            <person name="Sun H."/>
            <person name="Tunlid A."/>
            <person name="Henrissat B."/>
            <person name="Grigoriev I.V."/>
            <person name="Hibbett D.S."/>
            <person name="Martin F."/>
        </authorList>
    </citation>
    <scope>NUCLEOTIDE SEQUENCE [LARGE SCALE GENOMIC DNA]</scope>
    <source>
        <strain evidence="2">Foug A</strain>
    </source>
</reference>
<proteinExistence type="predicted"/>
<dbReference type="AlphaFoldDB" id="A0A0C3E0V7"/>
<reference evidence="1 2" key="1">
    <citation type="submission" date="2014-04" db="EMBL/GenBank/DDBJ databases">
        <authorList>
            <consortium name="DOE Joint Genome Institute"/>
            <person name="Kuo A."/>
            <person name="Kohler A."/>
            <person name="Nagy L.G."/>
            <person name="Floudas D."/>
            <person name="Copeland A."/>
            <person name="Barry K.W."/>
            <person name="Cichocki N."/>
            <person name="Veneault-Fourrey C."/>
            <person name="LaButti K."/>
            <person name="Lindquist E.A."/>
            <person name="Lipzen A."/>
            <person name="Lundell T."/>
            <person name="Morin E."/>
            <person name="Murat C."/>
            <person name="Sun H."/>
            <person name="Tunlid A."/>
            <person name="Henrissat B."/>
            <person name="Grigoriev I.V."/>
            <person name="Hibbett D.S."/>
            <person name="Martin F."/>
            <person name="Nordberg H.P."/>
            <person name="Cantor M.N."/>
            <person name="Hua S.X."/>
        </authorList>
    </citation>
    <scope>NUCLEOTIDE SEQUENCE [LARGE SCALE GENOMIC DNA]</scope>
    <source>
        <strain evidence="1 2">Foug A</strain>
    </source>
</reference>
<accession>A0A0C3E0V7</accession>
<sequence>MMYYTRATIRILSPSIQFIDTVPSIRSYGGALIRPSCQVASLAPRFVYYPCESD</sequence>
<dbReference type="EMBL" id="KN822017">
    <property type="protein sequence ID" value="KIM66435.1"/>
    <property type="molecule type" value="Genomic_DNA"/>
</dbReference>
<dbReference type="Proteomes" id="UP000053989">
    <property type="component" value="Unassembled WGS sequence"/>
</dbReference>
<organism evidence="1 2">
    <name type="scientific">Scleroderma citrinum Foug A</name>
    <dbReference type="NCBI Taxonomy" id="1036808"/>
    <lineage>
        <taxon>Eukaryota</taxon>
        <taxon>Fungi</taxon>
        <taxon>Dikarya</taxon>
        <taxon>Basidiomycota</taxon>
        <taxon>Agaricomycotina</taxon>
        <taxon>Agaricomycetes</taxon>
        <taxon>Agaricomycetidae</taxon>
        <taxon>Boletales</taxon>
        <taxon>Sclerodermatineae</taxon>
        <taxon>Sclerodermataceae</taxon>
        <taxon>Scleroderma</taxon>
    </lineage>
</organism>
<evidence type="ECO:0000313" key="1">
    <source>
        <dbReference type="EMBL" id="KIM66435.1"/>
    </source>
</evidence>
<dbReference type="HOGENOM" id="CLU_3051704_0_0_1"/>
<name>A0A0C3E0V7_9AGAM</name>
<dbReference type="InParanoid" id="A0A0C3E0V7"/>
<protein>
    <submittedName>
        <fullName evidence="1">Uncharacterized protein</fullName>
    </submittedName>
</protein>
<evidence type="ECO:0000313" key="2">
    <source>
        <dbReference type="Proteomes" id="UP000053989"/>
    </source>
</evidence>
<gene>
    <name evidence="1" type="ORF">SCLCIDRAFT_321843</name>
</gene>
<keyword evidence="2" id="KW-1185">Reference proteome</keyword>